<dbReference type="Proteomes" id="UP001335325">
    <property type="component" value="Chromosome"/>
</dbReference>
<dbReference type="InterPro" id="IPR016181">
    <property type="entry name" value="Acyl_CoA_acyltransferase"/>
</dbReference>
<feature type="domain" description="N-acetyltransferase" evidence="2">
    <location>
        <begin position="51"/>
        <end position="223"/>
    </location>
</feature>
<dbReference type="PROSITE" id="PS51186">
    <property type="entry name" value="GNAT"/>
    <property type="match status" value="1"/>
</dbReference>
<organism evidence="3 4">
    <name type="scientific">Streptomyces hirsutus</name>
    <dbReference type="NCBI Taxonomy" id="35620"/>
    <lineage>
        <taxon>Bacteria</taxon>
        <taxon>Bacillati</taxon>
        <taxon>Actinomycetota</taxon>
        <taxon>Actinomycetes</taxon>
        <taxon>Kitasatosporales</taxon>
        <taxon>Streptomycetaceae</taxon>
        <taxon>Streptomyces</taxon>
    </lineage>
</organism>
<gene>
    <name evidence="3" type="ORF">OIE73_10765</name>
</gene>
<name>A0ABZ1GJ81_9ACTN</name>
<dbReference type="Gene3D" id="3.40.630.30">
    <property type="match status" value="1"/>
</dbReference>
<dbReference type="RefSeq" id="WP_079035238.1">
    <property type="nucleotide sequence ID" value="NZ_CP109134.1"/>
</dbReference>
<keyword evidence="4" id="KW-1185">Reference proteome</keyword>
<protein>
    <submittedName>
        <fullName evidence="3">GNAT family N-acetyltransferase</fullName>
    </submittedName>
</protein>
<evidence type="ECO:0000313" key="3">
    <source>
        <dbReference type="EMBL" id="WSD06207.1"/>
    </source>
</evidence>
<accession>A0ABZ1GJ81</accession>
<proteinExistence type="predicted"/>
<dbReference type="InterPro" id="IPR000182">
    <property type="entry name" value="GNAT_dom"/>
</dbReference>
<dbReference type="GeneID" id="91543057"/>
<feature type="compositionally biased region" description="Polar residues" evidence="1">
    <location>
        <begin position="1"/>
        <end position="10"/>
    </location>
</feature>
<dbReference type="EMBL" id="CP109134">
    <property type="protein sequence ID" value="WSD06207.1"/>
    <property type="molecule type" value="Genomic_DNA"/>
</dbReference>
<evidence type="ECO:0000256" key="1">
    <source>
        <dbReference type="SAM" id="MobiDB-lite"/>
    </source>
</evidence>
<dbReference type="Pfam" id="PF13302">
    <property type="entry name" value="Acetyltransf_3"/>
    <property type="match status" value="1"/>
</dbReference>
<sequence>MAENTAESTRTTPGAPNQAPGPGPATAPRGGRAALAVWAPQFRLRLTTPGLELRVPDESDLRALAELVADQGIHAPDATPFQGGWSNALPQVVAGRVLQYLWKGLALSRPDYWNLGLAVFLDGRPVGVQGLQARGFPVLGEIATESWLARGHQGRGIGTEMRAAALRLAFEGLGARYATSAVFEDGAAALAVNKKLGYQPDGIEIHPRKGEPVVLTRWRMTRAQWELGPAADVPTTLHGLDGCRALFGARPHDTPTARREPA</sequence>
<evidence type="ECO:0000259" key="2">
    <source>
        <dbReference type="PROSITE" id="PS51186"/>
    </source>
</evidence>
<feature type="region of interest" description="Disordered" evidence="1">
    <location>
        <begin position="1"/>
        <end position="30"/>
    </location>
</feature>
<dbReference type="SUPFAM" id="SSF55729">
    <property type="entry name" value="Acyl-CoA N-acyltransferases (Nat)"/>
    <property type="match status" value="1"/>
</dbReference>
<evidence type="ECO:0000313" key="4">
    <source>
        <dbReference type="Proteomes" id="UP001335325"/>
    </source>
</evidence>
<reference evidence="3 4" key="1">
    <citation type="submission" date="2022-10" db="EMBL/GenBank/DDBJ databases">
        <title>The complete genomes of actinobacterial strains from the NBC collection.</title>
        <authorList>
            <person name="Joergensen T.S."/>
            <person name="Alvarez Arevalo M."/>
            <person name="Sterndorff E.B."/>
            <person name="Faurdal D."/>
            <person name="Vuksanovic O."/>
            <person name="Mourched A.-S."/>
            <person name="Charusanti P."/>
            <person name="Shaw S."/>
            <person name="Blin K."/>
            <person name="Weber T."/>
        </authorList>
    </citation>
    <scope>NUCLEOTIDE SEQUENCE [LARGE SCALE GENOMIC DNA]</scope>
    <source>
        <strain evidence="3 4">NBC 01753</strain>
    </source>
</reference>